<organism evidence="1 2">
    <name type="scientific">Megasphaera elsdenii</name>
    <dbReference type="NCBI Taxonomy" id="907"/>
    <lineage>
        <taxon>Bacteria</taxon>
        <taxon>Bacillati</taxon>
        <taxon>Bacillota</taxon>
        <taxon>Negativicutes</taxon>
        <taxon>Veillonellales</taxon>
        <taxon>Veillonellaceae</taxon>
        <taxon>Megasphaera</taxon>
    </lineage>
</organism>
<dbReference type="OrthoDB" id="1663995at2"/>
<evidence type="ECO:0000313" key="1">
    <source>
        <dbReference type="EMBL" id="AVO28105.1"/>
    </source>
</evidence>
<evidence type="ECO:0000313" key="2">
    <source>
        <dbReference type="Proteomes" id="UP000238358"/>
    </source>
</evidence>
<reference evidence="1 2" key="1">
    <citation type="journal article" date="2018" name="Genome Announc.">
        <title>Complete genomes of two Megasphaera elsdenii strains, NCIMB 702410 and ATCC 25940.</title>
        <authorList>
            <person name="Hatmaker E.A."/>
            <person name="O'Dell K."/>
            <person name="Riley L.A."/>
            <person name="Klingeman D.M."/>
            <person name="Guss A.M."/>
        </authorList>
    </citation>
    <scope>NUCLEOTIDE SEQUENCE [LARGE SCALE GENOMIC DNA]</scope>
    <source>
        <strain evidence="1 2">NCIMB702410</strain>
    </source>
</reference>
<dbReference type="Gene3D" id="3.40.50.2000">
    <property type="entry name" value="Glycogen Phosphorylase B"/>
    <property type="match status" value="1"/>
</dbReference>
<gene>
    <name evidence="1" type="ORF">C6Y28_10950</name>
</gene>
<dbReference type="GO" id="GO:0016740">
    <property type="term" value="F:transferase activity"/>
    <property type="evidence" value="ECO:0007669"/>
    <property type="project" value="UniProtKB-KW"/>
</dbReference>
<protein>
    <submittedName>
        <fullName evidence="1">Glycosyltransferase family 1 protein</fullName>
    </submittedName>
</protein>
<dbReference type="AlphaFoldDB" id="A0A2S0M9G7"/>
<dbReference type="RefSeq" id="WP_027894563.1">
    <property type="nucleotide sequence ID" value="NZ_CP027569.1"/>
</dbReference>
<keyword evidence="1" id="KW-0808">Transferase</keyword>
<accession>A0A2S0M9G7</accession>
<name>A0A2S0M9G7_MEGEL</name>
<dbReference type="Pfam" id="PF13692">
    <property type="entry name" value="Glyco_trans_1_4"/>
    <property type="match status" value="1"/>
</dbReference>
<dbReference type="SUPFAM" id="SSF53756">
    <property type="entry name" value="UDP-Glycosyltransferase/glycogen phosphorylase"/>
    <property type="match status" value="1"/>
</dbReference>
<dbReference type="Proteomes" id="UP000238358">
    <property type="component" value="Chromosome"/>
</dbReference>
<dbReference type="EMBL" id="CP027569">
    <property type="protein sequence ID" value="AVO28105.1"/>
    <property type="molecule type" value="Genomic_DNA"/>
</dbReference>
<proteinExistence type="predicted"/>
<sequence length="376" mass="43508">MRVAILETVKTQAGFEQEFDRLIIDELKKQGHDPVLYLPEHSSLPVNFGIPIEYLKGGEIVDYEGAGKVKKIWLSIQRERRRVRWFDAAYEKACRHEVNAILLTTATYRYLRSLHKSRLRESPVPVIFIFLGVNPQEKTKFLKQARRCQSYPNIKLKITTLRNDFKEDNVPHVELIHPPVLIPQGVTVQPNLTYREPVRIGFFGHYRKGEKDVDGIIQAFVSCQLAGRAELVVQAAPTGPDDAADMERIMKKYEHEDAVRFIQGKVQGRAWYDLLQSVDVLFLPYSNARYLYNWSAVYFNALALYKPVLATPVLNPEILAEYQVGQEVDLTDLQHLHQQLEQFLNSYKAMLPTYERELRRVNDDFSTAMFLQAVLQ</sequence>